<dbReference type="PIRSF" id="PIRSF029171">
    <property type="entry name" value="Esterase_LipA"/>
    <property type="match status" value="1"/>
</dbReference>
<dbReference type="Gene3D" id="1.10.260.130">
    <property type="match status" value="1"/>
</dbReference>
<evidence type="ECO:0000313" key="2">
    <source>
        <dbReference type="Proteomes" id="UP000294856"/>
    </source>
</evidence>
<dbReference type="PANTHER" id="PTHR34853">
    <property type="match status" value="1"/>
</dbReference>
<keyword evidence="2" id="KW-1185">Reference proteome</keyword>
<dbReference type="GO" id="GO:0016042">
    <property type="term" value="P:lipid catabolic process"/>
    <property type="evidence" value="ECO:0007669"/>
    <property type="project" value="InterPro"/>
</dbReference>
<dbReference type="EMBL" id="SMFR01000003">
    <property type="protein sequence ID" value="TCJ95697.1"/>
    <property type="molecule type" value="Genomic_DNA"/>
</dbReference>
<dbReference type="Proteomes" id="UP000294856">
    <property type="component" value="Unassembled WGS sequence"/>
</dbReference>
<dbReference type="InterPro" id="IPR029058">
    <property type="entry name" value="AB_hydrolase_fold"/>
</dbReference>
<dbReference type="PANTHER" id="PTHR34853:SF1">
    <property type="entry name" value="LIPASE 5"/>
    <property type="match status" value="1"/>
</dbReference>
<protein>
    <submittedName>
        <fullName evidence="1">Secretory lipase</fullName>
    </submittedName>
</protein>
<reference evidence="1 2" key="1">
    <citation type="submission" date="2019-03" db="EMBL/GenBank/DDBJ databases">
        <title>Genomic Encyclopedia of Type Strains, Phase IV (KMG-IV): sequencing the most valuable type-strain genomes for metagenomic binning, comparative biology and taxonomic classification.</title>
        <authorList>
            <person name="Goeker M."/>
        </authorList>
    </citation>
    <scope>NUCLEOTIDE SEQUENCE [LARGE SCALE GENOMIC DNA]</scope>
    <source>
        <strain evidence="1 2">DSM 44684</strain>
    </source>
</reference>
<sequence length="467" mass="48321">MIAAGTEVCLGGGKEQLVSLIAHPEVLSPEERDVVSRTVADNVARSAWRSAAAVAVLLFGIAMGSAAAQPPGVPFVPLPSADPFYTYDAPTSDIAPGAVLRTRPMSFGFHELATPITSVQVLYRTTDQQGEPMITVATVLRPLVPNSGPVKLLSYHMAYDALGSECDPSYTLTGNGAFSEAATFEQSVITGYLAAGYTVVVPDYEGPDLQWTIGRQSGYAALDGIRAAEAVLGLPASTPVGLAGYSGGSVPTQWGAEVAPTYAPELNIIGAAAGGLPVDLAHNLPYVSGSRDWAGVIPALIVAYQRAYDLDTAAFLSDQGQQIVDTVSTQCINAFASKYPGLTDESMVRAPYTSLLEVPSIVSAIDDNIMGNFGTPRVPVLLAVGNADGIGDGVMIAGDVEGLAHEYCSRGVEVTFVEFGGSTHSAAFLPFQAQAAQFFTSRFAGAAPGNTCATVGPGDDLAPTPVP</sequence>
<proteinExistence type="predicted"/>
<accession>A0A4R1FLJ5</accession>
<dbReference type="SUPFAM" id="SSF53474">
    <property type="entry name" value="alpha/beta-Hydrolases"/>
    <property type="match status" value="1"/>
</dbReference>
<dbReference type="AlphaFoldDB" id="A0A4R1FLJ5"/>
<dbReference type="GO" id="GO:0004806">
    <property type="term" value="F:triacylglycerol lipase activity"/>
    <property type="evidence" value="ECO:0007669"/>
    <property type="project" value="InterPro"/>
</dbReference>
<gene>
    <name evidence="1" type="ORF">DFR71_4612</name>
</gene>
<organism evidence="1 2">
    <name type="scientific">Nocardia alba</name>
    <dbReference type="NCBI Taxonomy" id="225051"/>
    <lineage>
        <taxon>Bacteria</taxon>
        <taxon>Bacillati</taxon>
        <taxon>Actinomycetota</taxon>
        <taxon>Actinomycetes</taxon>
        <taxon>Mycobacteriales</taxon>
        <taxon>Nocardiaceae</taxon>
        <taxon>Nocardia</taxon>
    </lineage>
</organism>
<evidence type="ECO:0000313" key="1">
    <source>
        <dbReference type="EMBL" id="TCJ95697.1"/>
    </source>
</evidence>
<dbReference type="Gene3D" id="3.40.50.1820">
    <property type="entry name" value="alpha/beta hydrolase"/>
    <property type="match status" value="1"/>
</dbReference>
<comment type="caution">
    <text evidence="1">The sequence shown here is derived from an EMBL/GenBank/DDBJ whole genome shotgun (WGS) entry which is preliminary data.</text>
</comment>
<dbReference type="InterPro" id="IPR005152">
    <property type="entry name" value="Lipase_secreted"/>
</dbReference>
<name>A0A4R1FLJ5_9NOCA</name>
<dbReference type="Pfam" id="PF03583">
    <property type="entry name" value="LIP"/>
    <property type="match status" value="1"/>
</dbReference>
<dbReference type="STRING" id="1210063.GCA_001612665_03918"/>